<dbReference type="Proteomes" id="UP001219901">
    <property type="component" value="Chromosome"/>
</dbReference>
<dbReference type="Gene3D" id="2.120.10.30">
    <property type="entry name" value="TolB, C-terminal domain"/>
    <property type="match status" value="1"/>
</dbReference>
<protein>
    <submittedName>
        <fullName evidence="2">ScyD/ScyE family protein</fullName>
    </submittedName>
</protein>
<reference evidence="3" key="3">
    <citation type="submission" date="2023-06" db="EMBL/GenBank/DDBJ databases">
        <title>Pangenomics reveal diversification of enzyme families and niche specialization in globally abundant SAR202 bacteria.</title>
        <authorList>
            <person name="Saw J.H.W."/>
        </authorList>
    </citation>
    <scope>NUCLEOTIDE SEQUENCE [LARGE SCALE GENOMIC DNA]</scope>
    <source>
        <strain evidence="3">JH1073</strain>
    </source>
</reference>
<dbReference type="InterPro" id="IPR048031">
    <property type="entry name" value="ScyD/ScyE-like"/>
</dbReference>
<evidence type="ECO:0000313" key="3">
    <source>
        <dbReference type="Proteomes" id="UP001219901"/>
    </source>
</evidence>
<name>A0AAJ6CSL4_9CHLR</name>
<gene>
    <name evidence="1" type="ORF">GKO46_08355</name>
    <name evidence="2" type="ORF">GKO48_02360</name>
</gene>
<evidence type="ECO:0000313" key="2">
    <source>
        <dbReference type="EMBL" id="WFG38497.1"/>
    </source>
</evidence>
<reference evidence="2" key="2">
    <citation type="journal article" date="2023" name="Nat. Commun.">
        <title>Cultivation of marine bacteria of the SAR202 clade.</title>
        <authorList>
            <person name="Lim Y."/>
            <person name="Seo J.H."/>
            <person name="Giovannoni S.J."/>
            <person name="Kang I."/>
            <person name="Cho J.C."/>
        </authorList>
    </citation>
    <scope>NUCLEOTIDE SEQUENCE</scope>
    <source>
        <strain evidence="2">JH1073</strain>
    </source>
</reference>
<evidence type="ECO:0000313" key="4">
    <source>
        <dbReference type="Proteomes" id="UP001321249"/>
    </source>
</evidence>
<dbReference type="Proteomes" id="UP001321249">
    <property type="component" value="Unassembled WGS sequence"/>
</dbReference>
<sequence>MIEVTFECSGDSIQPHLEHLNHYVSYHLVTMNPFLNSVAQKLQLSASRVAIIAALLVIAASVACGGSEDEPGSFEVEESASEPGTIITDELTSPRGLILNQDENLLIAETGGGRVLEVMPNGEIRSLTEKRMPHALNTGPDNEYRAGPSAISVLNGEVFTIVGEFRGNQSARLFRLTPGGEKEFEPVTEATDAFAPLSNRFSNPYDIADAPEVDGWIVADPGGNSLLAVDLDGNIRDYVVFEDFHIPDHEPPVEMVPTGIARGADGAIYVGSLTGYPYPRGEAVVWRVEDINGDGDAMDEGEVEPYATGFTTITDITFGPDGNLYIAEFSSDTKTVFESGDFAENSATHPGRIIRWNNGEPTVIVETVVSPTGLVVTDSTLYISEEYAGRVSKRPIN</sequence>
<evidence type="ECO:0000313" key="1">
    <source>
        <dbReference type="EMBL" id="MDG0867084.1"/>
    </source>
</evidence>
<organism evidence="2 3">
    <name type="scientific">Candidatus Lucifugimonas marina</name>
    <dbReference type="NCBI Taxonomy" id="3038979"/>
    <lineage>
        <taxon>Bacteria</taxon>
        <taxon>Bacillati</taxon>
        <taxon>Chloroflexota</taxon>
        <taxon>Dehalococcoidia</taxon>
        <taxon>SAR202 cluster</taxon>
        <taxon>Candidatus Lucifugimonadales</taxon>
        <taxon>Candidatus Lucifugimonadaceae</taxon>
        <taxon>Candidatus Lucifugimonas</taxon>
    </lineage>
</organism>
<dbReference type="EMBL" id="WMBE01000002">
    <property type="protein sequence ID" value="MDG0867084.1"/>
    <property type="molecule type" value="Genomic_DNA"/>
</dbReference>
<reference evidence="3 4" key="1">
    <citation type="submission" date="2019-11" db="EMBL/GenBank/DDBJ databases">
        <authorList>
            <person name="Cho J.-C."/>
        </authorList>
    </citation>
    <scope>NUCLEOTIDE SEQUENCE [LARGE SCALE GENOMIC DNA]</scope>
    <source>
        <strain evidence="2 3">JH1073</strain>
        <strain evidence="1 4">JH702</strain>
    </source>
</reference>
<proteinExistence type="predicted"/>
<dbReference type="SUPFAM" id="SSF101898">
    <property type="entry name" value="NHL repeat"/>
    <property type="match status" value="1"/>
</dbReference>
<dbReference type="EMBL" id="CP046147">
    <property type="protein sequence ID" value="WFG38497.1"/>
    <property type="molecule type" value="Genomic_DNA"/>
</dbReference>
<accession>A0AAJ6CSL4</accession>
<dbReference type="NCBIfam" id="NF033206">
    <property type="entry name" value="ScyE_fam"/>
    <property type="match status" value="1"/>
</dbReference>
<dbReference type="InterPro" id="IPR011042">
    <property type="entry name" value="6-blade_b-propeller_TolB-like"/>
</dbReference>
<keyword evidence="3" id="KW-1185">Reference proteome</keyword>
<dbReference type="AlphaFoldDB" id="A0AAJ6CSL4"/>